<keyword evidence="7" id="KW-0645">Protease</keyword>
<evidence type="ECO:0000313" key="5">
    <source>
        <dbReference type="EMBL" id="KAB7572564.1"/>
    </source>
</evidence>
<evidence type="ECO:0000313" key="9">
    <source>
        <dbReference type="Proteomes" id="UP000469871"/>
    </source>
</evidence>
<dbReference type="GO" id="GO:0008233">
    <property type="term" value="F:peptidase activity"/>
    <property type="evidence" value="ECO:0007669"/>
    <property type="project" value="UniProtKB-KW"/>
</dbReference>
<evidence type="ECO:0000313" key="8">
    <source>
        <dbReference type="Proteomes" id="UP000070452"/>
    </source>
</evidence>
<dbReference type="Pfam" id="PF07554">
    <property type="entry name" value="FIVAR"/>
    <property type="match status" value="2"/>
</dbReference>
<feature type="domain" description="DUF5648" evidence="3">
    <location>
        <begin position="33"/>
        <end position="165"/>
    </location>
</feature>
<dbReference type="EMBL" id="LRHK01000009">
    <property type="protein sequence ID" value="KWX16147.1"/>
    <property type="molecule type" value="Genomic_DNA"/>
</dbReference>
<evidence type="ECO:0000313" key="4">
    <source>
        <dbReference type="EMBL" id="KAB7572458.1"/>
    </source>
</evidence>
<dbReference type="EMBL" id="LRHK01000009">
    <property type="protein sequence ID" value="KWX16074.1"/>
    <property type="molecule type" value="Genomic_DNA"/>
</dbReference>
<protein>
    <submittedName>
        <fullName evidence="7">Serine protease</fullName>
    </submittedName>
</protein>
<dbReference type="InterPro" id="IPR043708">
    <property type="entry name" value="DUF5648"/>
</dbReference>
<dbReference type="Gene3D" id="3.40.33.10">
    <property type="entry name" value="CAP"/>
    <property type="match status" value="1"/>
</dbReference>
<gene>
    <name evidence="6" type="ORF">AWT83_16710</name>
    <name evidence="7" type="ORF">AWT83_17100</name>
    <name evidence="5" type="ORF">GBM73_15850</name>
    <name evidence="4" type="ORF">GBM73_15970</name>
</gene>
<dbReference type="InterPro" id="IPR014044">
    <property type="entry name" value="CAP_dom"/>
</dbReference>
<dbReference type="AlphaFoldDB" id="A0A132P1E9"/>
<organism evidence="7 8">
    <name type="scientific">Enterococcus faecium</name>
    <name type="common">Streptococcus faecium</name>
    <dbReference type="NCBI Taxonomy" id="1352"/>
    <lineage>
        <taxon>Bacteria</taxon>
        <taxon>Bacillati</taxon>
        <taxon>Bacillota</taxon>
        <taxon>Bacilli</taxon>
        <taxon>Lactobacillales</taxon>
        <taxon>Enterococcaceae</taxon>
        <taxon>Enterococcus</taxon>
    </lineage>
</organism>
<dbReference type="Pfam" id="PF00188">
    <property type="entry name" value="CAP"/>
    <property type="match status" value="1"/>
</dbReference>
<evidence type="ECO:0000256" key="1">
    <source>
        <dbReference type="SAM" id="SignalP"/>
    </source>
</evidence>
<evidence type="ECO:0000313" key="7">
    <source>
        <dbReference type="EMBL" id="KWX16147.1"/>
    </source>
</evidence>
<dbReference type="Pfam" id="PF18885">
    <property type="entry name" value="DUF5648"/>
    <property type="match status" value="1"/>
</dbReference>
<feature type="chain" id="PRO_5044056430" evidence="1">
    <location>
        <begin position="23"/>
        <end position="685"/>
    </location>
</feature>
<dbReference type="Proteomes" id="UP000469871">
    <property type="component" value="Unassembled WGS sequence"/>
</dbReference>
<sequence>MKLLNPKTVIAIGTFAATVALAGSADAASTNVMYRLYNPNNHEHFYTSSTKERDHLVKIKWGNYEGPAWEAPTSGGHLVYRLYNKGLRDHHYTASWDEVKWLTKNYGWTYEGPAWRSAEKNNKPIYRLFLPGVTSGSHHYTASWKEVQWLTKDYGWKYEGIGWYGADTSKPKVNKSALEALYTSVKGTKKGDYTDNTWNAFQTALNNAKKVLNDSKATQKQVDSAKNTLDSAYKGLKKKPAPTVNKTELQALYNQVKSTAKGDFTEGSWNNFQTALSNAKKVLDDSKASQTQVNNAKNSLDSAFKGLQHKPKPSEYAVTVRHMNRQTGTLLKEEHVSVKAGTSYTAKARTDLTNFEAPQYQVNGNETQTQTINTNTTFTFYYDEVFLVEVKARPNKVSDTDPNIQELYNYSKSYPVVYGQSITIEAPMFTNFVLDPRESSSNTVTLNNVTSNQGINFAYTHQYNVTVNHINVDTNAVLSTETQTVYEGDSFSTSWKNMTDQNYFLCRNDDSSVTVDKNGQRVINNVDQNRTITFKYKNISLSDLNNYVRQKELAWLNSYRQQNGVAPMQFNDIVQQAADIRAKELQVSFSHYRPGGGTFQDLLESLGCYGAKGENINSFYLYVDEILSDTGAVNAMVMWKDSAAHNANLLYNNQSIVGLSHAYEVSADGSLSSDNVFISANPIFK</sequence>
<keyword evidence="7" id="KW-0378">Hydrolase</keyword>
<dbReference type="EMBL" id="WEFP01000004">
    <property type="protein sequence ID" value="KAB7572564.1"/>
    <property type="molecule type" value="Genomic_DNA"/>
</dbReference>
<dbReference type="SUPFAM" id="SSF55797">
    <property type="entry name" value="PR-1-like"/>
    <property type="match status" value="1"/>
</dbReference>
<dbReference type="InterPro" id="IPR035940">
    <property type="entry name" value="CAP_sf"/>
</dbReference>
<reference evidence="4 9" key="2">
    <citation type="submission" date="2019-10" db="EMBL/GenBank/DDBJ databases">
        <title>Evolutionary dynamics of vancomycin-resistant Enterococcus faecium during gastrointestinal tract colonization and bloodstream infection in immunocompromised pediatric patients.</title>
        <authorList>
            <person name="Chilambi G.S."/>
            <person name="Nordstrom H.R."/>
            <person name="Evans D.R."/>
            <person name="Ferrolino J."/>
            <person name="Hayden R.T."/>
            <person name="Maron G.M."/>
            <person name="Vo A.N."/>
            <person name="Gilmore M.S."/>
            <person name="Wolf J."/>
            <person name="Rosch J.W."/>
            <person name="Van Tyne D."/>
        </authorList>
    </citation>
    <scope>NUCLEOTIDE SEQUENCE [LARGE SCALE GENOMIC DNA]</scope>
    <source>
        <strain evidence="4 9">VRECG27</strain>
    </source>
</reference>
<dbReference type="EMBL" id="WEFP01000005">
    <property type="protein sequence ID" value="KAB7572458.1"/>
    <property type="molecule type" value="Genomic_DNA"/>
</dbReference>
<dbReference type="GO" id="GO:0006508">
    <property type="term" value="P:proteolysis"/>
    <property type="evidence" value="ECO:0007669"/>
    <property type="project" value="UniProtKB-KW"/>
</dbReference>
<reference evidence="7 8" key="1">
    <citation type="submission" date="2016-01" db="EMBL/GenBank/DDBJ databases">
        <title>Molecular Mechanisms for transfer of large genomic segments between Enterococcus faecium strains.</title>
        <authorList>
            <person name="Garcia-Solache M.A."/>
            <person name="Lebreton F."/>
            <person name="Mclaughlin R.E."/>
            <person name="Whiteaker J.D."/>
            <person name="Gilmore M.S."/>
            <person name="Rice L.B."/>
        </authorList>
    </citation>
    <scope>NUCLEOTIDE SEQUENCE [LARGE SCALE GENOMIC DNA]</scope>
    <source>
        <strain evidence="7 8">D344RRF x C68</strain>
    </source>
</reference>
<evidence type="ECO:0000259" key="2">
    <source>
        <dbReference type="Pfam" id="PF00188"/>
    </source>
</evidence>
<feature type="domain" description="SCP" evidence="2">
    <location>
        <begin position="556"/>
        <end position="663"/>
    </location>
</feature>
<comment type="caution">
    <text evidence="7">The sequence shown here is derived from an EMBL/GenBank/DDBJ whole genome shotgun (WGS) entry which is preliminary data.</text>
</comment>
<evidence type="ECO:0000313" key="6">
    <source>
        <dbReference type="EMBL" id="KWX16074.1"/>
    </source>
</evidence>
<proteinExistence type="predicted"/>
<keyword evidence="1" id="KW-0732">Signal</keyword>
<dbReference type="Proteomes" id="UP000070452">
    <property type="component" value="Unassembled WGS sequence"/>
</dbReference>
<name>A0A132P1E9_ENTFC</name>
<feature type="signal peptide" evidence="1">
    <location>
        <begin position="1"/>
        <end position="22"/>
    </location>
</feature>
<evidence type="ECO:0000259" key="3">
    <source>
        <dbReference type="Pfam" id="PF18885"/>
    </source>
</evidence>
<dbReference type="RefSeq" id="WP_002300034.1">
    <property type="nucleotide sequence ID" value="NZ_AP022342.1"/>
</dbReference>
<accession>A0A132P1E9</accession>
<dbReference type="Gene3D" id="1.20.1270.90">
    <property type="entry name" value="AF1782-like"/>
    <property type="match status" value="2"/>
</dbReference>
<dbReference type="CDD" id="cd05379">
    <property type="entry name" value="CAP_bacterial"/>
    <property type="match status" value="1"/>
</dbReference>